<gene>
    <name evidence="1" type="ORF">SAMN05421753_10420</name>
</gene>
<protein>
    <submittedName>
        <fullName evidence="1">Uncharacterized protein</fullName>
    </submittedName>
</protein>
<dbReference type="Proteomes" id="UP000199518">
    <property type="component" value="Unassembled WGS sequence"/>
</dbReference>
<evidence type="ECO:0000313" key="2">
    <source>
        <dbReference type="Proteomes" id="UP000199518"/>
    </source>
</evidence>
<dbReference type="AlphaFoldDB" id="A0A1I3DZT7"/>
<proteinExistence type="predicted"/>
<sequence length="242" mass="27135">MSYRASKYIDFDTGTVKIAPMDLKKTLAASLNDDQKLDLFECRVDVWTLGVAVALLNEIDNGKKGSIWQHAAYGLLTISFTYFEMIGKTLNPNSATSGTASEDFNVGFCDVYPKFQPANGCHRPKLPVPPGSPQGTGALVNNDANYLEVCEYRDRIRNGLYHLGYTKSGLWIHNDSGCTEDFEKKTETDPANAALTIEKYRVNPHRLIRTIVDHFPGFIHRIKTTPALKTKFLQFFDQFLTA</sequence>
<name>A0A1I3DZT7_9PLAN</name>
<organism evidence="1 2">
    <name type="scientific">Planctomicrobium piriforme</name>
    <dbReference type="NCBI Taxonomy" id="1576369"/>
    <lineage>
        <taxon>Bacteria</taxon>
        <taxon>Pseudomonadati</taxon>
        <taxon>Planctomycetota</taxon>
        <taxon>Planctomycetia</taxon>
        <taxon>Planctomycetales</taxon>
        <taxon>Planctomycetaceae</taxon>
        <taxon>Planctomicrobium</taxon>
    </lineage>
</organism>
<dbReference type="EMBL" id="FOQD01000004">
    <property type="protein sequence ID" value="SFH92205.1"/>
    <property type="molecule type" value="Genomic_DNA"/>
</dbReference>
<evidence type="ECO:0000313" key="1">
    <source>
        <dbReference type="EMBL" id="SFH92205.1"/>
    </source>
</evidence>
<dbReference type="RefSeq" id="WP_092048396.1">
    <property type="nucleotide sequence ID" value="NZ_FOQD01000004.1"/>
</dbReference>
<accession>A0A1I3DZT7</accession>
<keyword evidence="2" id="KW-1185">Reference proteome</keyword>
<reference evidence="2" key="1">
    <citation type="submission" date="2016-10" db="EMBL/GenBank/DDBJ databases">
        <authorList>
            <person name="Varghese N."/>
            <person name="Submissions S."/>
        </authorList>
    </citation>
    <scope>NUCLEOTIDE SEQUENCE [LARGE SCALE GENOMIC DNA]</scope>
    <source>
        <strain evidence="2">DSM 26348</strain>
    </source>
</reference>